<organism evidence="2 3">
    <name type="scientific">Xanthomonas oryzae pv. oryzae (strain KACC10331 / KXO85)</name>
    <dbReference type="NCBI Taxonomy" id="291331"/>
    <lineage>
        <taxon>Bacteria</taxon>
        <taxon>Pseudomonadati</taxon>
        <taxon>Pseudomonadota</taxon>
        <taxon>Gammaproteobacteria</taxon>
        <taxon>Lysobacterales</taxon>
        <taxon>Lysobacteraceae</taxon>
        <taxon>Xanthomonas</taxon>
    </lineage>
</organism>
<feature type="transmembrane region" description="Helical" evidence="1">
    <location>
        <begin position="171"/>
        <end position="190"/>
    </location>
</feature>
<accession>Q5GWC5</accession>
<proteinExistence type="predicted"/>
<feature type="transmembrane region" description="Helical" evidence="1">
    <location>
        <begin position="202"/>
        <end position="227"/>
    </location>
</feature>
<keyword evidence="1" id="KW-1133">Transmembrane helix</keyword>
<dbReference type="KEGG" id="xoo:XOO3742"/>
<dbReference type="HOGENOM" id="CLU_086387_0_0_6"/>
<keyword evidence="1" id="KW-0812">Transmembrane</keyword>
<protein>
    <submittedName>
        <fullName evidence="2">Uncharacterized protein</fullName>
    </submittedName>
</protein>
<reference evidence="2 3" key="1">
    <citation type="journal article" date="2005" name="Nucleic Acids Res.">
        <title>The genome sequence of Xanthomonas oryzae pathovar oryzae KACC10331, the bacterial blight pathogen of rice.</title>
        <authorList>
            <person name="Lee B.M."/>
            <person name="Park Y.J."/>
            <person name="Park D.S."/>
            <person name="Kang H.W."/>
            <person name="Kim J.G."/>
            <person name="Song E.S."/>
            <person name="Park I.C."/>
            <person name="Yoon U.H."/>
            <person name="Hahn J.H."/>
            <person name="Koo B.S."/>
            <person name="Lee G.B."/>
            <person name="Kim H."/>
            <person name="Park H.S."/>
            <person name="Yoon K.O."/>
            <person name="Kim J.H."/>
            <person name="Jung C.H."/>
            <person name="Koh N.H."/>
            <person name="Seo J.S."/>
            <person name="Go S.J."/>
        </authorList>
    </citation>
    <scope>NUCLEOTIDE SEQUENCE [LARGE SCALE GENOMIC DNA]</scope>
    <source>
        <strain evidence="3">KACC10331 / KXO85</strain>
    </source>
</reference>
<dbReference type="EMBL" id="AE013598">
    <property type="protein sequence ID" value="AAW76996.1"/>
    <property type="molecule type" value="Genomic_DNA"/>
</dbReference>
<sequence length="281" mass="31212">MPPQGGTSCRARCRLRLHGLDAPQLSTRFLQATAATHTWQTVARWVWTLRRTAVVVNADSEHWPRPPGDSRGRRGSALHSGVCDLAPFRMTPRSHDTLILSLLAVSMAATRINHFAPVPDASWAVFFIGGFHLAARTRLAFPLLMLLAVAVDWLVITRQGMSFWQHYCVSPAYWCLIPAYFALWAGGVWLRRHYRGAQWSALARLLPALLIAVAMCQLIAQGSFYWISASVAEPTVAGWFKNYTDWLGPYLRSAALYVAAAAVIQVAAERLAAPRRQPHTG</sequence>
<gene>
    <name evidence="2" type="ordered locus">XOO3742</name>
</gene>
<name>Q5GWC5_XANOR</name>
<keyword evidence="1" id="KW-0472">Membrane</keyword>
<keyword evidence="3" id="KW-1185">Reference proteome</keyword>
<feature type="transmembrane region" description="Helical" evidence="1">
    <location>
        <begin position="247"/>
        <end position="268"/>
    </location>
</feature>
<evidence type="ECO:0000256" key="1">
    <source>
        <dbReference type="SAM" id="Phobius"/>
    </source>
</evidence>
<dbReference type="AlphaFoldDB" id="Q5GWC5"/>
<dbReference type="Proteomes" id="UP000006735">
    <property type="component" value="Chromosome"/>
</dbReference>
<evidence type="ECO:0000313" key="2">
    <source>
        <dbReference type="EMBL" id="AAW76996.1"/>
    </source>
</evidence>
<evidence type="ECO:0000313" key="3">
    <source>
        <dbReference type="Proteomes" id="UP000006735"/>
    </source>
</evidence>
<dbReference type="STRING" id="291331.XOO3742"/>
<feature type="transmembrane region" description="Helical" evidence="1">
    <location>
        <begin position="139"/>
        <end position="156"/>
    </location>
</feature>